<accession>A0A176T4H4</accession>
<gene>
    <name evidence="2" type="ORF">LPB303_14860</name>
</gene>
<dbReference type="AlphaFoldDB" id="A0A176T4H4"/>
<evidence type="ECO:0000313" key="2">
    <source>
        <dbReference type="EMBL" id="OAD42376.1"/>
    </source>
</evidence>
<dbReference type="STRING" id="1333662.LPB303_14860"/>
<dbReference type="Proteomes" id="UP000076923">
    <property type="component" value="Unassembled WGS sequence"/>
</dbReference>
<comment type="caution">
    <text evidence="2">The sequence shown here is derived from an EMBL/GenBank/DDBJ whole genome shotgun (WGS) entry which is preliminary data.</text>
</comment>
<reference evidence="2 3" key="1">
    <citation type="submission" date="2016-02" db="EMBL/GenBank/DDBJ databases">
        <title>Draft genome sequence of Polaribacter atrinae KACC17473.</title>
        <authorList>
            <person name="Shin S.-K."/>
            <person name="Yi H."/>
        </authorList>
    </citation>
    <scope>NUCLEOTIDE SEQUENCE [LARGE SCALE GENOMIC DNA]</scope>
    <source>
        <strain evidence="2 3">KACC 17473</strain>
    </source>
</reference>
<organism evidence="2 3">
    <name type="scientific">Polaribacter atrinae</name>
    <dbReference type="NCBI Taxonomy" id="1333662"/>
    <lineage>
        <taxon>Bacteria</taxon>
        <taxon>Pseudomonadati</taxon>
        <taxon>Bacteroidota</taxon>
        <taxon>Flavobacteriia</taxon>
        <taxon>Flavobacteriales</taxon>
        <taxon>Flavobacteriaceae</taxon>
    </lineage>
</organism>
<dbReference type="InterPro" id="IPR018306">
    <property type="entry name" value="Phage_T5_Orf172_DNA-bd"/>
</dbReference>
<evidence type="ECO:0000259" key="1">
    <source>
        <dbReference type="SMART" id="SM00974"/>
    </source>
</evidence>
<dbReference type="EMBL" id="LVWE01000060">
    <property type="protein sequence ID" value="OAD42376.1"/>
    <property type="molecule type" value="Genomic_DNA"/>
</dbReference>
<protein>
    <recommendedName>
        <fullName evidence="1">Bacteriophage T5 Orf172 DNA-binding domain-containing protein</fullName>
    </recommendedName>
</protein>
<dbReference type="Pfam" id="PF13455">
    <property type="entry name" value="MUG113"/>
    <property type="match status" value="1"/>
</dbReference>
<dbReference type="SMART" id="SM00974">
    <property type="entry name" value="T5orf172"/>
    <property type="match status" value="1"/>
</dbReference>
<dbReference type="OrthoDB" id="792524at2"/>
<name>A0A176T4H4_9FLAO</name>
<proteinExistence type="predicted"/>
<sequence length="202" mass="24171">MKRKFVYVIRIINTKFYKIGISNNVESRLKELNTATPFEMKIIFKKYFKDFHLIENYVQNTFINKHIRGEWFELSIYDVNSIKTFLENLESRNEISAEIKKRLVSTKKHQKNNLKSSIIFKGVELRPKSLNINQSWEIVYYAKEKKQDEFKRFRVKGGINRIKNKTERLIFADELKHHLIRILESGYNPFENNGKAVTIYSP</sequence>
<keyword evidence="3" id="KW-1185">Reference proteome</keyword>
<evidence type="ECO:0000313" key="3">
    <source>
        <dbReference type="Proteomes" id="UP000076923"/>
    </source>
</evidence>
<dbReference type="RefSeq" id="WP_068451910.1">
    <property type="nucleotide sequence ID" value="NZ_CP150660.1"/>
</dbReference>
<feature type="domain" description="Bacteriophage T5 Orf172 DNA-binding" evidence="1">
    <location>
        <begin position="11"/>
        <end position="86"/>
    </location>
</feature>